<protein>
    <submittedName>
        <fullName evidence="3">PEP-CTERM sorting domain-containing protein</fullName>
    </submittedName>
</protein>
<organism evidence="3 4">
    <name type="scientific">Rubritalea tangerina</name>
    <dbReference type="NCBI Taxonomy" id="430798"/>
    <lineage>
        <taxon>Bacteria</taxon>
        <taxon>Pseudomonadati</taxon>
        <taxon>Verrucomicrobiota</taxon>
        <taxon>Verrucomicrobiia</taxon>
        <taxon>Verrucomicrobiales</taxon>
        <taxon>Rubritaleaceae</taxon>
        <taxon>Rubritalea</taxon>
    </lineage>
</organism>
<dbReference type="NCBIfam" id="TIGR02595">
    <property type="entry name" value="PEP_CTERM"/>
    <property type="match status" value="1"/>
</dbReference>
<evidence type="ECO:0000259" key="2">
    <source>
        <dbReference type="Pfam" id="PF07589"/>
    </source>
</evidence>
<keyword evidence="4" id="KW-1185">Reference proteome</keyword>
<evidence type="ECO:0000313" key="3">
    <source>
        <dbReference type="EMBL" id="MFD2159717.1"/>
    </source>
</evidence>
<dbReference type="RefSeq" id="WP_377088247.1">
    <property type="nucleotide sequence ID" value="NZ_JBHSJL010000014.1"/>
</dbReference>
<name>A0ABW4ZDK7_9BACT</name>
<dbReference type="InterPro" id="IPR013424">
    <property type="entry name" value="Ice-binding_C"/>
</dbReference>
<dbReference type="EMBL" id="JBHUJB010000050">
    <property type="protein sequence ID" value="MFD2159717.1"/>
    <property type="molecule type" value="Genomic_DNA"/>
</dbReference>
<gene>
    <name evidence="3" type="ORF">ACFSW8_12480</name>
</gene>
<dbReference type="Pfam" id="PF07589">
    <property type="entry name" value="PEP-CTERM"/>
    <property type="match status" value="1"/>
</dbReference>
<feature type="chain" id="PRO_5046519360" evidence="1">
    <location>
        <begin position="26"/>
        <end position="220"/>
    </location>
</feature>
<sequence>MQSKRTQWTPYLVVGGISLLPSAFAATLFTFDGFSNNENIADTYGDNATVNGTGFTVSNGSEFTGTPNIDISWQAAGQTQFYNGWDGRGSVAQLDQHDASWNFATSTGNAVQIISFDLDEWAGGGTMDVDWSITGSSSGLLASGNWTRSTGGRDTISPNVTGASGETLTLTFALNSGTASYVAVDNLLLDQVSAAAVPEPSTSALIGLGVGAMAMRRRRK</sequence>
<proteinExistence type="predicted"/>
<comment type="caution">
    <text evidence="3">The sequence shown here is derived from an EMBL/GenBank/DDBJ whole genome shotgun (WGS) entry which is preliminary data.</text>
</comment>
<dbReference type="Proteomes" id="UP001597389">
    <property type="component" value="Unassembled WGS sequence"/>
</dbReference>
<accession>A0ABW4ZDK7</accession>
<evidence type="ECO:0000256" key="1">
    <source>
        <dbReference type="SAM" id="SignalP"/>
    </source>
</evidence>
<reference evidence="4" key="1">
    <citation type="journal article" date="2019" name="Int. J. Syst. Evol. Microbiol.">
        <title>The Global Catalogue of Microorganisms (GCM) 10K type strain sequencing project: providing services to taxonomists for standard genome sequencing and annotation.</title>
        <authorList>
            <consortium name="The Broad Institute Genomics Platform"/>
            <consortium name="The Broad Institute Genome Sequencing Center for Infectious Disease"/>
            <person name="Wu L."/>
            <person name="Ma J."/>
        </authorList>
    </citation>
    <scope>NUCLEOTIDE SEQUENCE [LARGE SCALE GENOMIC DNA]</scope>
    <source>
        <strain evidence="4">CCUG 57942</strain>
    </source>
</reference>
<feature type="signal peptide" evidence="1">
    <location>
        <begin position="1"/>
        <end position="25"/>
    </location>
</feature>
<feature type="domain" description="Ice-binding protein C-terminal" evidence="2">
    <location>
        <begin position="196"/>
        <end position="218"/>
    </location>
</feature>
<evidence type="ECO:0000313" key="4">
    <source>
        <dbReference type="Proteomes" id="UP001597389"/>
    </source>
</evidence>
<keyword evidence="1" id="KW-0732">Signal</keyword>